<proteinExistence type="predicted"/>
<reference evidence="1" key="1">
    <citation type="journal article" date="2021" name="Proc. Natl. Acad. Sci. U.S.A.">
        <title>Three genomes in the algal genus Volvox reveal the fate of a haploid sex-determining region after a transition to homothallism.</title>
        <authorList>
            <person name="Yamamoto K."/>
            <person name="Hamaji T."/>
            <person name="Kawai-Toyooka H."/>
            <person name="Matsuzaki R."/>
            <person name="Takahashi F."/>
            <person name="Nishimura Y."/>
            <person name="Kawachi M."/>
            <person name="Noguchi H."/>
            <person name="Minakuchi Y."/>
            <person name="Umen J.G."/>
            <person name="Toyoda A."/>
            <person name="Nozaki H."/>
        </authorList>
    </citation>
    <scope>NUCLEOTIDE SEQUENCE</scope>
    <source>
        <strain evidence="1">NIES-3780</strain>
    </source>
</reference>
<dbReference type="Proteomes" id="UP000747399">
    <property type="component" value="Unassembled WGS sequence"/>
</dbReference>
<dbReference type="EMBL" id="BNCO01000067">
    <property type="protein sequence ID" value="GIL64554.1"/>
    <property type="molecule type" value="Genomic_DNA"/>
</dbReference>
<name>A0A8J4F8P0_9CHLO</name>
<evidence type="ECO:0000313" key="2">
    <source>
        <dbReference type="Proteomes" id="UP000747399"/>
    </source>
</evidence>
<comment type="caution">
    <text evidence="1">The sequence shown here is derived from an EMBL/GenBank/DDBJ whole genome shotgun (WGS) entry which is preliminary data.</text>
</comment>
<sequence>MLARQQLHLIAHLQCFRADRAHLIPAESRTESGRFFSQASESLEICENPGRLLSGLAVVSTNLFMNQTKRFHSPGFRQCGTAASRSSLIMTTVVATTMDSITPNPLACDVRLQTLTFQVGHPTPLHPPRCAAKMQPPCETREAWRAAARCELAAPQALHPAPAL</sequence>
<gene>
    <name evidence="1" type="ORF">Vafri_18453</name>
</gene>
<protein>
    <submittedName>
        <fullName evidence="1">Uncharacterized protein</fullName>
    </submittedName>
</protein>
<keyword evidence="2" id="KW-1185">Reference proteome</keyword>
<organism evidence="1 2">
    <name type="scientific">Volvox africanus</name>
    <dbReference type="NCBI Taxonomy" id="51714"/>
    <lineage>
        <taxon>Eukaryota</taxon>
        <taxon>Viridiplantae</taxon>
        <taxon>Chlorophyta</taxon>
        <taxon>core chlorophytes</taxon>
        <taxon>Chlorophyceae</taxon>
        <taxon>CS clade</taxon>
        <taxon>Chlamydomonadales</taxon>
        <taxon>Volvocaceae</taxon>
        <taxon>Volvox</taxon>
    </lineage>
</organism>
<accession>A0A8J4F8P0</accession>
<dbReference type="AlphaFoldDB" id="A0A8J4F8P0"/>
<evidence type="ECO:0000313" key="1">
    <source>
        <dbReference type="EMBL" id="GIL64554.1"/>
    </source>
</evidence>